<dbReference type="Proteomes" id="UP000827889">
    <property type="component" value="Chromosome 10"/>
</dbReference>
<dbReference type="GeneID" id="115730007"/>
<feature type="compositionally biased region" description="Polar residues" evidence="1">
    <location>
        <begin position="108"/>
        <end position="124"/>
    </location>
</feature>
<feature type="compositionally biased region" description="Polar residues" evidence="1">
    <location>
        <begin position="157"/>
        <end position="166"/>
    </location>
</feature>
<proteinExistence type="predicted"/>
<evidence type="ECO:0000256" key="1">
    <source>
        <dbReference type="SAM" id="MobiDB-lite"/>
    </source>
</evidence>
<feature type="compositionally biased region" description="Basic and acidic residues" evidence="1">
    <location>
        <begin position="126"/>
        <end position="138"/>
    </location>
</feature>
<sequence length="343" mass="38183">MLVNDEPTERMHDMVKALLRNYCHEKNQPQDATTEYTVPDPSIHDGGCNQRTKTSHTGTGTLPENNRNPDEEPRYSNQMLKIALKDVKEEPFNKKQALPSSSLIVSWETRNSDTSSSALTSMVQLENRKSEPVMKTDPGEEDQISTAVKLQDDASVANRSNSIQSKRPQKQEGKRETEKYFSSSKRLQQVEIAPSASLSNTLGGGIFGIVYECPNVNEPFTGKILKEFVLAIHSEARHPALAPEVTAGLVSQKQRKRQKTSIAVTSVWVTHMGDFEAEVSGSGCKAEPLMIKPEISDDLHNDLGILLRPAEVSLKSLKVNDLSAIAFFRIHELSTHKKIYLLM</sequence>
<feature type="compositionally biased region" description="Basic and acidic residues" evidence="1">
    <location>
        <begin position="169"/>
        <end position="179"/>
    </location>
</feature>
<dbReference type="AlphaFoldDB" id="A0A8B8N2C7"/>
<protein>
    <submittedName>
        <fullName evidence="3">Uncharacterized protein LOC115730007</fullName>
    </submittedName>
</protein>
<name>A0A8B8N2C7_9MYRT</name>
<keyword evidence="2" id="KW-1185">Reference proteome</keyword>
<evidence type="ECO:0000313" key="2">
    <source>
        <dbReference type="Proteomes" id="UP000827889"/>
    </source>
</evidence>
<accession>A0A8B8N2C7</accession>
<gene>
    <name evidence="3" type="primary">LOC115730007</name>
</gene>
<organism evidence="2 3">
    <name type="scientific">Rhodamnia argentea</name>
    <dbReference type="NCBI Taxonomy" id="178133"/>
    <lineage>
        <taxon>Eukaryota</taxon>
        <taxon>Viridiplantae</taxon>
        <taxon>Streptophyta</taxon>
        <taxon>Embryophyta</taxon>
        <taxon>Tracheophyta</taxon>
        <taxon>Spermatophyta</taxon>
        <taxon>Magnoliopsida</taxon>
        <taxon>eudicotyledons</taxon>
        <taxon>Gunneridae</taxon>
        <taxon>Pentapetalae</taxon>
        <taxon>rosids</taxon>
        <taxon>malvids</taxon>
        <taxon>Myrtales</taxon>
        <taxon>Myrtaceae</taxon>
        <taxon>Myrtoideae</taxon>
        <taxon>Myrteae</taxon>
        <taxon>Australasian group</taxon>
        <taxon>Rhodamnia</taxon>
    </lineage>
</organism>
<dbReference type="KEGG" id="rarg:115730007"/>
<feature type="region of interest" description="Disordered" evidence="1">
    <location>
        <begin position="29"/>
        <end position="75"/>
    </location>
</feature>
<feature type="compositionally biased region" description="Polar residues" evidence="1">
    <location>
        <begin position="49"/>
        <end position="66"/>
    </location>
</feature>
<dbReference type="RefSeq" id="XP_030516510.2">
    <property type="nucleotide sequence ID" value="XM_030660650.2"/>
</dbReference>
<reference evidence="3" key="1">
    <citation type="submission" date="2025-08" db="UniProtKB">
        <authorList>
            <consortium name="RefSeq"/>
        </authorList>
    </citation>
    <scope>IDENTIFICATION</scope>
    <source>
        <tissue evidence="3">Leaf</tissue>
    </source>
</reference>
<evidence type="ECO:0000313" key="3">
    <source>
        <dbReference type="RefSeq" id="XP_030516510.2"/>
    </source>
</evidence>
<feature type="region of interest" description="Disordered" evidence="1">
    <location>
        <begin position="108"/>
        <end position="183"/>
    </location>
</feature>